<reference evidence="8 9" key="1">
    <citation type="journal article" date="2014" name="Nat. Commun.">
        <title>Klebsormidium flaccidum genome reveals primary factors for plant terrestrial adaptation.</title>
        <authorList>
            <person name="Hori K."/>
            <person name="Maruyama F."/>
            <person name="Fujisawa T."/>
            <person name="Togashi T."/>
            <person name="Yamamoto N."/>
            <person name="Seo M."/>
            <person name="Sato S."/>
            <person name="Yamada T."/>
            <person name="Mori H."/>
            <person name="Tajima N."/>
            <person name="Moriyama T."/>
            <person name="Ikeuchi M."/>
            <person name="Watanabe M."/>
            <person name="Wada H."/>
            <person name="Kobayashi K."/>
            <person name="Saito M."/>
            <person name="Masuda T."/>
            <person name="Sasaki-Sekimoto Y."/>
            <person name="Mashiguchi K."/>
            <person name="Awai K."/>
            <person name="Shimojima M."/>
            <person name="Masuda S."/>
            <person name="Iwai M."/>
            <person name="Nobusawa T."/>
            <person name="Narise T."/>
            <person name="Kondo S."/>
            <person name="Saito H."/>
            <person name="Sato R."/>
            <person name="Murakawa M."/>
            <person name="Ihara Y."/>
            <person name="Oshima-Yamada Y."/>
            <person name="Ohtaka K."/>
            <person name="Satoh M."/>
            <person name="Sonobe K."/>
            <person name="Ishii M."/>
            <person name="Ohtani R."/>
            <person name="Kanamori-Sato M."/>
            <person name="Honoki R."/>
            <person name="Miyazaki D."/>
            <person name="Mochizuki H."/>
            <person name="Umetsu J."/>
            <person name="Higashi K."/>
            <person name="Shibata D."/>
            <person name="Kamiya Y."/>
            <person name="Sato N."/>
            <person name="Nakamura Y."/>
            <person name="Tabata S."/>
            <person name="Ida S."/>
            <person name="Kurokawa K."/>
            <person name="Ohta H."/>
        </authorList>
    </citation>
    <scope>NUCLEOTIDE SEQUENCE [LARGE SCALE GENOMIC DNA]</scope>
    <source>
        <strain evidence="8 9">NIES-2285</strain>
    </source>
</reference>
<dbReference type="PROSITE" id="PS50244">
    <property type="entry name" value="S5A_REDUCTASE"/>
    <property type="match status" value="1"/>
</dbReference>
<keyword evidence="9" id="KW-1185">Reference proteome</keyword>
<evidence type="ECO:0000256" key="6">
    <source>
        <dbReference type="SAM" id="Phobius"/>
    </source>
</evidence>
<keyword evidence="5 6" id="KW-0472">Membrane</keyword>
<evidence type="ECO:0000256" key="2">
    <source>
        <dbReference type="ARBA" id="ARBA00007742"/>
    </source>
</evidence>
<dbReference type="Gene3D" id="1.20.120.1630">
    <property type="match status" value="1"/>
</dbReference>
<dbReference type="GO" id="GO:0016627">
    <property type="term" value="F:oxidoreductase activity, acting on the CH-CH group of donors"/>
    <property type="evidence" value="ECO:0007669"/>
    <property type="project" value="InterPro"/>
</dbReference>
<gene>
    <name evidence="8" type="ORF">KFL_003590030</name>
</gene>
<dbReference type="EMBL" id="DF237308">
    <property type="protein sequence ID" value="GAQ87529.1"/>
    <property type="molecule type" value="Genomic_DNA"/>
</dbReference>
<evidence type="ECO:0000256" key="5">
    <source>
        <dbReference type="ARBA" id="ARBA00023136"/>
    </source>
</evidence>
<evidence type="ECO:0000256" key="3">
    <source>
        <dbReference type="ARBA" id="ARBA00022692"/>
    </source>
</evidence>
<evidence type="ECO:0000313" key="8">
    <source>
        <dbReference type="EMBL" id="GAQ87529.1"/>
    </source>
</evidence>
<dbReference type="OMA" id="CINRYAD"/>
<dbReference type="PANTHER" id="PTHR10556">
    <property type="entry name" value="3-OXO-5-ALPHA-STEROID 4-DEHYDROGENASE"/>
    <property type="match status" value="1"/>
</dbReference>
<evidence type="ECO:0000256" key="1">
    <source>
        <dbReference type="ARBA" id="ARBA00004141"/>
    </source>
</evidence>
<keyword evidence="3 6" id="KW-0812">Transmembrane</keyword>
<dbReference type="Pfam" id="PF02544">
    <property type="entry name" value="Steroid_dh"/>
    <property type="match status" value="1"/>
</dbReference>
<name>A0A1Y1IDL9_KLENI</name>
<dbReference type="GO" id="GO:0006629">
    <property type="term" value="P:lipid metabolic process"/>
    <property type="evidence" value="ECO:0007669"/>
    <property type="project" value="InterPro"/>
</dbReference>
<evidence type="ECO:0000256" key="4">
    <source>
        <dbReference type="ARBA" id="ARBA00022989"/>
    </source>
</evidence>
<dbReference type="AlphaFoldDB" id="A0A1Y1IDL9"/>
<dbReference type="Proteomes" id="UP000054558">
    <property type="component" value="Unassembled WGS sequence"/>
</dbReference>
<organism evidence="8 9">
    <name type="scientific">Klebsormidium nitens</name>
    <name type="common">Green alga</name>
    <name type="synonym">Ulothrix nitens</name>
    <dbReference type="NCBI Taxonomy" id="105231"/>
    <lineage>
        <taxon>Eukaryota</taxon>
        <taxon>Viridiplantae</taxon>
        <taxon>Streptophyta</taxon>
        <taxon>Klebsormidiophyceae</taxon>
        <taxon>Klebsormidiales</taxon>
        <taxon>Klebsormidiaceae</taxon>
        <taxon>Klebsormidium</taxon>
    </lineage>
</organism>
<keyword evidence="4 6" id="KW-1133">Transmembrane helix</keyword>
<dbReference type="GO" id="GO:0016020">
    <property type="term" value="C:membrane"/>
    <property type="evidence" value="ECO:0007669"/>
    <property type="project" value="UniProtKB-SubCell"/>
</dbReference>
<dbReference type="InterPro" id="IPR039357">
    <property type="entry name" value="SRD5A/TECR"/>
</dbReference>
<sequence>MPVVVALLAGLYNTWNGYLQGQWLSHFGHYPNAWVSEPCFLAGFAVFLGGMAVNITSDNSLRRLRTDPSSEYKIPQGGLFEFISCPNYFGEIVEWCGWAIATWSQSGLAFAVFTFANLVPRAISHHRWYNSKFENYPRTRCAVIPCLL</sequence>
<comment type="subcellular location">
    <subcellularLocation>
        <location evidence="1">Membrane</location>
        <topology evidence="1">Multi-pass membrane protein</topology>
    </subcellularLocation>
</comment>
<dbReference type="OrthoDB" id="5788137at2759"/>
<feature type="transmembrane region" description="Helical" evidence="6">
    <location>
        <begin position="40"/>
        <end position="57"/>
    </location>
</feature>
<proteinExistence type="inferred from homology"/>
<evidence type="ECO:0000259" key="7">
    <source>
        <dbReference type="Pfam" id="PF02544"/>
    </source>
</evidence>
<dbReference type="PANTHER" id="PTHR10556:SF35">
    <property type="entry name" value="3-OXO-5-ALPHA-STEROID 4-DEHYDROGENASE FAMILY PROTEIN"/>
    <property type="match status" value="1"/>
</dbReference>
<feature type="domain" description="3-oxo-5-alpha-steroid 4-dehydrogenase C-terminal" evidence="7">
    <location>
        <begin position="1"/>
        <end position="147"/>
    </location>
</feature>
<accession>A0A1Y1IDL9</accession>
<evidence type="ECO:0000313" key="9">
    <source>
        <dbReference type="Proteomes" id="UP000054558"/>
    </source>
</evidence>
<dbReference type="FunFam" id="1.20.120.1630:FF:000014">
    <property type="entry name" value="Steroid 5-alpha reductase, putative"/>
    <property type="match status" value="1"/>
</dbReference>
<dbReference type="STRING" id="105231.A0A1Y1IDL9"/>
<protein>
    <submittedName>
        <fullName evidence="8">SRD5A1</fullName>
    </submittedName>
</protein>
<comment type="similarity">
    <text evidence="2">Belongs to the steroid 5-alpha reductase family.</text>
</comment>
<dbReference type="InterPro" id="IPR001104">
    <property type="entry name" value="3-oxo-5_a-steroid_4-DH_C"/>
</dbReference>